<feature type="region of interest" description="Disordered" evidence="1">
    <location>
        <begin position="539"/>
        <end position="568"/>
    </location>
</feature>
<name>A0A0L0FWC9_9EUKA</name>
<feature type="compositionally biased region" description="Basic and acidic residues" evidence="1">
    <location>
        <begin position="549"/>
        <end position="558"/>
    </location>
</feature>
<keyword evidence="3" id="KW-1185">Reference proteome</keyword>
<organism evidence="2 3">
    <name type="scientific">Sphaeroforma arctica JP610</name>
    <dbReference type="NCBI Taxonomy" id="667725"/>
    <lineage>
        <taxon>Eukaryota</taxon>
        <taxon>Ichthyosporea</taxon>
        <taxon>Ichthyophonida</taxon>
        <taxon>Sphaeroforma</taxon>
    </lineage>
</organism>
<protein>
    <submittedName>
        <fullName evidence="2">Uncharacterized protein</fullName>
    </submittedName>
</protein>
<sequence>MSAMYLHNSTRHRWLLSTPFTWSSGTQPTCGLSVNQHGARLPGNHYTARKGVSTAQTYKGDDIGLHTGGGLNRQLGRLRQRALERGEISPAMDEMLKRELEGRRRPRTFNKLPIAKESFIVEKGLGTTYWPVPLTIRPSNTGQFHNLLLDAAKTPVRKTRKAKLTSTKEIEQVLSPVLKGRDRAKAATVVDSVTNSLIMDRKSSAGDSSFLQTWDDRLATVVRECETHSRSDLAQQVLAKCSKQEMGTLGSVRQSRFIPYAEHIRGLLARDEQAEALQVLADLYRTNHYITSCCFEPIIHYYSSRGDREGILNSMNMVEQLGGSFNTTMLNSVIEGFLRESSDGLLANNFDTILPSLLQTIGAHYADTNSLQLLLNKCQNGKDLNFATKILGLGVYTNGNLEYLTMYILNWSFYNPQAALYTAYTTLDMVLRRRTNLDGGESMNMIMARGVELGRDSWAYRARLKPAFDRTCIWPSTVQRMVVHHAHAGEQAGVMSKWRLLQLVRSQIRAYPQSQADAQRETEAAFVKNAHPGFVEKIDPVSHSRIHSQNRDDKEHALPDGTDPSVWTDENAAALGDIDTAPLVKDDGALHGDEDSGTTHPRRRRLLRSDFTPLLAEEDGVGAGVSDAVCFLKAMGLLGDINVLDRYSTNVRASVEVVDHEIQSALIGAYLNNNLFDAALSLTKAFITRNKPTSATGTSKAGANKSKGKESSTQKHGSVSKSKSMKTDVSKQVNPVDGRYNVNTRLVNELLIGGAGEQTGDAALERVARVVEMCTQMGVDTDELVDTTILNIRNRSEEDNSAAVENET</sequence>
<feature type="region of interest" description="Disordered" evidence="1">
    <location>
        <begin position="692"/>
        <end position="736"/>
    </location>
</feature>
<dbReference type="Proteomes" id="UP000054560">
    <property type="component" value="Unassembled WGS sequence"/>
</dbReference>
<evidence type="ECO:0000256" key="1">
    <source>
        <dbReference type="SAM" id="MobiDB-lite"/>
    </source>
</evidence>
<dbReference type="EMBL" id="KQ242095">
    <property type="protein sequence ID" value="KNC80876.1"/>
    <property type="molecule type" value="Genomic_DNA"/>
</dbReference>
<accession>A0A0L0FWC9</accession>
<dbReference type="RefSeq" id="XP_014154778.1">
    <property type="nucleotide sequence ID" value="XM_014299303.1"/>
</dbReference>
<dbReference type="AlphaFoldDB" id="A0A0L0FWC9"/>
<dbReference type="GeneID" id="25907279"/>
<reference evidence="2 3" key="1">
    <citation type="submission" date="2011-02" db="EMBL/GenBank/DDBJ databases">
        <title>The Genome Sequence of Sphaeroforma arctica JP610.</title>
        <authorList>
            <consortium name="The Broad Institute Genome Sequencing Platform"/>
            <person name="Russ C."/>
            <person name="Cuomo C."/>
            <person name="Young S.K."/>
            <person name="Zeng Q."/>
            <person name="Gargeya S."/>
            <person name="Alvarado L."/>
            <person name="Berlin A."/>
            <person name="Chapman S.B."/>
            <person name="Chen Z."/>
            <person name="Freedman E."/>
            <person name="Gellesch M."/>
            <person name="Goldberg J."/>
            <person name="Griggs A."/>
            <person name="Gujja S."/>
            <person name="Heilman E."/>
            <person name="Heiman D."/>
            <person name="Howarth C."/>
            <person name="Mehta T."/>
            <person name="Neiman D."/>
            <person name="Pearson M."/>
            <person name="Roberts A."/>
            <person name="Saif S."/>
            <person name="Shea T."/>
            <person name="Shenoy N."/>
            <person name="Sisk P."/>
            <person name="Stolte C."/>
            <person name="Sykes S."/>
            <person name="White J."/>
            <person name="Yandava C."/>
            <person name="Burger G."/>
            <person name="Gray M.W."/>
            <person name="Holland P.W.H."/>
            <person name="King N."/>
            <person name="Lang F.B.F."/>
            <person name="Roger A.J."/>
            <person name="Ruiz-Trillo I."/>
            <person name="Haas B."/>
            <person name="Nusbaum C."/>
            <person name="Birren B."/>
        </authorList>
    </citation>
    <scope>NUCLEOTIDE SEQUENCE [LARGE SCALE GENOMIC DNA]</scope>
    <source>
        <strain evidence="2 3">JP610</strain>
    </source>
</reference>
<evidence type="ECO:0000313" key="2">
    <source>
        <dbReference type="EMBL" id="KNC80876.1"/>
    </source>
</evidence>
<feature type="compositionally biased region" description="Polar residues" evidence="1">
    <location>
        <begin position="692"/>
        <end position="701"/>
    </location>
</feature>
<proteinExistence type="predicted"/>
<evidence type="ECO:0000313" key="3">
    <source>
        <dbReference type="Proteomes" id="UP000054560"/>
    </source>
</evidence>
<gene>
    <name evidence="2" type="ORF">SARC_06775</name>
</gene>